<dbReference type="Gene3D" id="1.10.287.770">
    <property type="entry name" value="YojJ-like"/>
    <property type="match status" value="1"/>
</dbReference>
<dbReference type="PRINTS" id="PR01078">
    <property type="entry name" value="AMINACHANNEL"/>
</dbReference>
<evidence type="ECO:0000256" key="8">
    <source>
        <dbReference type="ARBA" id="ARBA00023065"/>
    </source>
</evidence>
<keyword evidence="6 13" id="KW-1133">Transmembrane helix</keyword>
<name>A0ABM1F435_PRICU</name>
<evidence type="ECO:0000313" key="14">
    <source>
        <dbReference type="Proteomes" id="UP000695022"/>
    </source>
</evidence>
<evidence type="ECO:0000256" key="10">
    <source>
        <dbReference type="ARBA" id="ARBA00023201"/>
    </source>
</evidence>
<comment type="subcellular location">
    <subcellularLocation>
        <location evidence="1">Membrane</location>
        <topology evidence="1">Multi-pass membrane protein</topology>
    </subcellularLocation>
</comment>
<evidence type="ECO:0000256" key="7">
    <source>
        <dbReference type="ARBA" id="ARBA00023053"/>
    </source>
</evidence>
<evidence type="ECO:0000256" key="13">
    <source>
        <dbReference type="SAM" id="Phobius"/>
    </source>
</evidence>
<proteinExistence type="inferred from homology"/>
<dbReference type="RefSeq" id="XP_014679206.1">
    <property type="nucleotide sequence ID" value="XM_014823720.1"/>
</dbReference>
<organism evidence="14 15">
    <name type="scientific">Priapulus caudatus</name>
    <name type="common">Priapulid worm</name>
    <dbReference type="NCBI Taxonomy" id="37621"/>
    <lineage>
        <taxon>Eukaryota</taxon>
        <taxon>Metazoa</taxon>
        <taxon>Ecdysozoa</taxon>
        <taxon>Scalidophora</taxon>
        <taxon>Priapulida</taxon>
        <taxon>Priapulimorpha</taxon>
        <taxon>Priapulimorphida</taxon>
        <taxon>Priapulidae</taxon>
        <taxon>Priapulus</taxon>
    </lineage>
</organism>
<comment type="similarity">
    <text evidence="2 12">Belongs to the amiloride-sensitive sodium channel (TC 1.A.6) family.</text>
</comment>
<reference evidence="15" key="1">
    <citation type="submission" date="2025-08" db="UniProtKB">
        <authorList>
            <consortium name="RefSeq"/>
        </authorList>
    </citation>
    <scope>IDENTIFICATION</scope>
</reference>
<keyword evidence="10 12" id="KW-0739">Sodium transport</keyword>
<dbReference type="InterPro" id="IPR001873">
    <property type="entry name" value="ENaC"/>
</dbReference>
<evidence type="ECO:0000256" key="11">
    <source>
        <dbReference type="ARBA" id="ARBA00023303"/>
    </source>
</evidence>
<accession>A0ABM1F435</accession>
<evidence type="ECO:0000256" key="4">
    <source>
        <dbReference type="ARBA" id="ARBA00022461"/>
    </source>
</evidence>
<evidence type="ECO:0000256" key="6">
    <source>
        <dbReference type="ARBA" id="ARBA00022989"/>
    </source>
</evidence>
<keyword evidence="7" id="KW-0915">Sodium</keyword>
<keyword evidence="4 12" id="KW-0894">Sodium channel</keyword>
<dbReference type="Pfam" id="PF00858">
    <property type="entry name" value="ASC"/>
    <property type="match status" value="1"/>
</dbReference>
<dbReference type="GeneID" id="106819059"/>
<gene>
    <name evidence="15" type="primary">LOC106819059</name>
</gene>
<sequence length="149" mass="16432">MVREGSPAVHKTLAMWLNTSESALKSGAECLIEKSNCTDDSYDFIDTSDDSTYFLAVAAGRSNFLKISVYYKDMKFKSTKLQKAYTWVSFLAELGGMFGLCIGFSLLTFVEVLELPVLLLHIWVCGGANKVGEKPTTIQINVKNNVGEV</sequence>
<evidence type="ECO:0000256" key="3">
    <source>
        <dbReference type="ARBA" id="ARBA00022448"/>
    </source>
</evidence>
<keyword evidence="5 12" id="KW-0812">Transmembrane</keyword>
<keyword evidence="11 12" id="KW-0407">Ion channel</keyword>
<evidence type="ECO:0000256" key="2">
    <source>
        <dbReference type="ARBA" id="ARBA00007193"/>
    </source>
</evidence>
<evidence type="ECO:0000256" key="9">
    <source>
        <dbReference type="ARBA" id="ARBA00023136"/>
    </source>
</evidence>
<evidence type="ECO:0000256" key="5">
    <source>
        <dbReference type="ARBA" id="ARBA00022692"/>
    </source>
</evidence>
<protein>
    <submittedName>
        <fullName evidence="15">Degenerin unc-8-like</fullName>
    </submittedName>
</protein>
<keyword evidence="8 12" id="KW-0406">Ion transport</keyword>
<keyword evidence="9 13" id="KW-0472">Membrane</keyword>
<evidence type="ECO:0000256" key="12">
    <source>
        <dbReference type="RuleBase" id="RU000679"/>
    </source>
</evidence>
<keyword evidence="14" id="KW-1185">Reference proteome</keyword>
<evidence type="ECO:0000256" key="1">
    <source>
        <dbReference type="ARBA" id="ARBA00004141"/>
    </source>
</evidence>
<keyword evidence="3 12" id="KW-0813">Transport</keyword>
<dbReference type="PANTHER" id="PTHR11690">
    <property type="entry name" value="AMILORIDE-SENSITIVE SODIUM CHANNEL-RELATED"/>
    <property type="match status" value="1"/>
</dbReference>
<evidence type="ECO:0000313" key="15">
    <source>
        <dbReference type="RefSeq" id="XP_014679206.1"/>
    </source>
</evidence>
<feature type="transmembrane region" description="Helical" evidence="13">
    <location>
        <begin position="84"/>
        <end position="110"/>
    </location>
</feature>
<dbReference type="Proteomes" id="UP000695022">
    <property type="component" value="Unplaced"/>
</dbReference>